<feature type="compositionally biased region" description="Basic residues" evidence="1">
    <location>
        <begin position="535"/>
        <end position="544"/>
    </location>
</feature>
<proteinExistence type="predicted"/>
<dbReference type="SMART" id="SM00495">
    <property type="entry name" value="ChtBD3"/>
    <property type="match status" value="2"/>
</dbReference>
<dbReference type="GO" id="GO:0005975">
    <property type="term" value="P:carbohydrate metabolic process"/>
    <property type="evidence" value="ECO:0007669"/>
    <property type="project" value="InterPro"/>
</dbReference>
<dbReference type="CDD" id="cd12215">
    <property type="entry name" value="ChiC_BD"/>
    <property type="match status" value="1"/>
</dbReference>
<dbReference type="OrthoDB" id="99456at2"/>
<dbReference type="InterPro" id="IPR003610">
    <property type="entry name" value="CBM5/12"/>
</dbReference>
<name>A0A2S0WP03_9ACTN</name>
<accession>A0A2S0WP03</accession>
<dbReference type="AlphaFoldDB" id="A0A2S0WP03"/>
<dbReference type="CDD" id="cd06543">
    <property type="entry name" value="GH18_PF-ChiA-like"/>
    <property type="match status" value="1"/>
</dbReference>
<dbReference type="Proteomes" id="UP000244384">
    <property type="component" value="Chromosome"/>
</dbReference>
<dbReference type="SUPFAM" id="SSF51445">
    <property type="entry name" value="(Trans)glycosidases"/>
    <property type="match status" value="1"/>
</dbReference>
<dbReference type="InterPro" id="IPR052750">
    <property type="entry name" value="GH18_Chitinase"/>
</dbReference>
<sequence>MSRFDGRRLSWTRLTVLVGALTALVLVGTSSWHSVQDSQAAEANGDAWYAGYVDATVTPLHAFEQPTSKATRDVVLSFIVSDPQQGCRPTWGSAYSLDAAADELDLDRRIARLRQQGGSVVVSFGGAVNSELATACTDAAELLKAYRSVVERYDLRMIDLDNEGAGLADRAAASRRAVAMHALQVERAKAGKDLRVWLTLPVAPSGLSEDGRRAVETMLDHDVDLSGVNVMTMDYGASRTTGQSMLDASIAALTETHRQLGQVYAGAGQDVGSSTLWRRMGATPMIGQNDVPGEVFSLAAARGLSAFADQKGLGRMSMWSLNRDRTCGANYPDVTVVSNSCSGVDQGGTSFAKLLRGDMTGRPDTSAVTPVVPGSAGRGQGEEARADDPATSPYPIWDEETTYVEGTRVVWHRNAYVAKWWTLGDVPDDPVVDTASSPWQLVGPVLEGEKPVALPKLPRGTYPTWDQDRSYRKGERVMMGGTPFTAKWASTGVSPDAQASREQPSPWRRLTDAEIRTAAQAAAKATKDAKPRKDGGKKKRTNDR</sequence>
<dbReference type="Gene3D" id="2.10.10.20">
    <property type="entry name" value="Carbohydrate-binding module superfamily 5/12"/>
    <property type="match status" value="2"/>
</dbReference>
<dbReference type="Gene3D" id="3.20.20.80">
    <property type="entry name" value="Glycosidases"/>
    <property type="match status" value="1"/>
</dbReference>
<dbReference type="SUPFAM" id="SSF51055">
    <property type="entry name" value="Carbohydrate binding domain"/>
    <property type="match status" value="2"/>
</dbReference>
<dbReference type="GO" id="GO:0030246">
    <property type="term" value="F:carbohydrate binding"/>
    <property type="evidence" value="ECO:0007669"/>
    <property type="project" value="InterPro"/>
</dbReference>
<protein>
    <submittedName>
        <fullName evidence="2">Glycosyl hydrolase family 18</fullName>
    </submittedName>
</protein>
<evidence type="ECO:0000313" key="2">
    <source>
        <dbReference type="EMBL" id="AWB92974.1"/>
    </source>
</evidence>
<reference evidence="3" key="1">
    <citation type="submission" date="2018-01" db="EMBL/GenBank/DDBJ databases">
        <authorList>
            <person name="Li J."/>
        </authorList>
    </citation>
    <scope>NUCLEOTIDE SEQUENCE [LARGE SCALE GENOMIC DNA]</scope>
    <source>
        <strain evidence="3">592</strain>
    </source>
</reference>
<dbReference type="RefSeq" id="WP_108578889.1">
    <property type="nucleotide sequence ID" value="NZ_CP026952.1"/>
</dbReference>
<organism evidence="2 3">
    <name type="scientific">Aeromicrobium chenweiae</name>
    <dbReference type="NCBI Taxonomy" id="2079793"/>
    <lineage>
        <taxon>Bacteria</taxon>
        <taxon>Bacillati</taxon>
        <taxon>Actinomycetota</taxon>
        <taxon>Actinomycetes</taxon>
        <taxon>Propionibacteriales</taxon>
        <taxon>Nocardioidaceae</taxon>
        <taxon>Aeromicrobium</taxon>
    </lineage>
</organism>
<keyword evidence="3" id="KW-1185">Reference proteome</keyword>
<gene>
    <name evidence="2" type="ORF">C3E78_12595</name>
</gene>
<dbReference type="InterPro" id="IPR017853">
    <property type="entry name" value="GH"/>
</dbReference>
<dbReference type="InterPro" id="IPR036573">
    <property type="entry name" value="CBM_sf_5/12"/>
</dbReference>
<keyword evidence="2" id="KW-0378">Hydrolase</keyword>
<accession>A0A5F2F0L3</accession>
<dbReference type="PANTHER" id="PTHR42976">
    <property type="entry name" value="BIFUNCTIONAL CHITINASE/LYSOZYME-RELATED"/>
    <property type="match status" value="1"/>
</dbReference>
<dbReference type="GO" id="GO:0005576">
    <property type="term" value="C:extracellular region"/>
    <property type="evidence" value="ECO:0007669"/>
    <property type="project" value="InterPro"/>
</dbReference>
<dbReference type="GO" id="GO:0004553">
    <property type="term" value="F:hydrolase activity, hydrolyzing O-glycosyl compounds"/>
    <property type="evidence" value="ECO:0007669"/>
    <property type="project" value="InterPro"/>
</dbReference>
<feature type="region of interest" description="Disordered" evidence="1">
    <location>
        <begin position="362"/>
        <end position="393"/>
    </location>
</feature>
<feature type="compositionally biased region" description="Basic and acidic residues" evidence="1">
    <location>
        <begin position="525"/>
        <end position="534"/>
    </location>
</feature>
<dbReference type="EMBL" id="CP026952">
    <property type="protein sequence ID" value="AWB92974.1"/>
    <property type="molecule type" value="Genomic_DNA"/>
</dbReference>
<dbReference type="KEGG" id="aez:C3E78_12595"/>
<feature type="region of interest" description="Disordered" evidence="1">
    <location>
        <begin position="487"/>
        <end position="544"/>
    </location>
</feature>
<dbReference type="PANTHER" id="PTHR42976:SF1">
    <property type="entry name" value="GH18 DOMAIN-CONTAINING PROTEIN-RELATED"/>
    <property type="match status" value="1"/>
</dbReference>
<evidence type="ECO:0000313" key="3">
    <source>
        <dbReference type="Proteomes" id="UP000244384"/>
    </source>
</evidence>
<evidence type="ECO:0000256" key="1">
    <source>
        <dbReference type="SAM" id="MobiDB-lite"/>
    </source>
</evidence>